<dbReference type="AlphaFoldDB" id="A0A1I4WX38"/>
<evidence type="ECO:0000313" key="9">
    <source>
        <dbReference type="Proteomes" id="UP000198575"/>
    </source>
</evidence>
<accession>A0A1I4WX38</accession>
<feature type="binding site" evidence="7">
    <location>
        <begin position="36"/>
        <end position="38"/>
    </location>
    <ligand>
        <name>S-adenosyl-L-methionine</name>
        <dbReference type="ChEBI" id="CHEBI:59789"/>
    </ligand>
</feature>
<feature type="binding site" evidence="7">
    <location>
        <position position="56"/>
    </location>
    <ligand>
        <name>S-adenosyl-L-methionine</name>
        <dbReference type="ChEBI" id="CHEBI:59789"/>
    </ligand>
</feature>
<dbReference type="GO" id="GO:0071424">
    <property type="term" value="F:rRNA (cytosine-N4-)-methyltransferase activity"/>
    <property type="evidence" value="ECO:0007669"/>
    <property type="project" value="UniProtKB-UniRule"/>
</dbReference>
<gene>
    <name evidence="7" type="primary">rsmH</name>
    <name evidence="8" type="ORF">SAMN05216289_106113</name>
</gene>
<dbReference type="PANTHER" id="PTHR11265:SF0">
    <property type="entry name" value="12S RRNA N4-METHYLCYTIDINE METHYLTRANSFERASE"/>
    <property type="match status" value="1"/>
</dbReference>
<dbReference type="GO" id="GO:0070475">
    <property type="term" value="P:rRNA base methylation"/>
    <property type="evidence" value="ECO:0007669"/>
    <property type="project" value="UniProtKB-UniRule"/>
</dbReference>
<dbReference type="InterPro" id="IPR002903">
    <property type="entry name" value="RsmH"/>
</dbReference>
<comment type="similarity">
    <text evidence="1 7">Belongs to the methyltransferase superfamily. RsmH family.</text>
</comment>
<proteinExistence type="inferred from homology"/>
<keyword evidence="2 7" id="KW-0963">Cytoplasm</keyword>
<dbReference type="SUPFAM" id="SSF81799">
    <property type="entry name" value="Putative methyltransferase TM0872, insert domain"/>
    <property type="match status" value="1"/>
</dbReference>
<dbReference type="Gene3D" id="1.10.150.170">
    <property type="entry name" value="Putative methyltransferase TM0872, insert domain"/>
    <property type="match status" value="1"/>
</dbReference>
<keyword evidence="5 7" id="KW-0808">Transferase</keyword>
<keyword evidence="9" id="KW-1185">Reference proteome</keyword>
<protein>
    <recommendedName>
        <fullName evidence="7">Ribosomal RNA small subunit methyltransferase H</fullName>
        <ecNumber evidence="7">2.1.1.199</ecNumber>
    </recommendedName>
    <alternativeName>
        <fullName evidence="7">16S rRNA m(4)C1402 methyltransferase</fullName>
    </alternativeName>
    <alternativeName>
        <fullName evidence="7">rRNA (cytosine-N(4)-)-methyltransferase RsmH</fullName>
    </alternativeName>
</protein>
<evidence type="ECO:0000256" key="1">
    <source>
        <dbReference type="ARBA" id="ARBA00010396"/>
    </source>
</evidence>
<dbReference type="OrthoDB" id="9806637at2"/>
<evidence type="ECO:0000313" key="8">
    <source>
        <dbReference type="EMBL" id="SFN17743.1"/>
    </source>
</evidence>
<dbReference type="FunFam" id="1.10.150.170:FF:000001">
    <property type="entry name" value="Ribosomal RNA small subunit methyltransferase H"/>
    <property type="match status" value="1"/>
</dbReference>
<dbReference type="Pfam" id="PF01795">
    <property type="entry name" value="Methyltransf_5"/>
    <property type="match status" value="1"/>
</dbReference>
<dbReference type="Proteomes" id="UP000198575">
    <property type="component" value="Unassembled WGS sequence"/>
</dbReference>
<dbReference type="InterPro" id="IPR023397">
    <property type="entry name" value="SAM-dep_MeTrfase_MraW_recog"/>
</dbReference>
<evidence type="ECO:0000256" key="6">
    <source>
        <dbReference type="ARBA" id="ARBA00022691"/>
    </source>
</evidence>
<feature type="binding site" evidence="7">
    <location>
        <position position="82"/>
    </location>
    <ligand>
        <name>S-adenosyl-L-methionine</name>
        <dbReference type="ChEBI" id="CHEBI:59789"/>
    </ligand>
</feature>
<comment type="function">
    <text evidence="7">Specifically methylates the N4 position of cytidine in position 1402 (C1402) of 16S rRNA.</text>
</comment>
<feature type="binding site" evidence="7">
    <location>
        <position position="101"/>
    </location>
    <ligand>
        <name>S-adenosyl-L-methionine</name>
        <dbReference type="ChEBI" id="CHEBI:59789"/>
    </ligand>
</feature>
<dbReference type="PIRSF" id="PIRSF004486">
    <property type="entry name" value="MraW"/>
    <property type="match status" value="1"/>
</dbReference>
<dbReference type="InterPro" id="IPR029063">
    <property type="entry name" value="SAM-dependent_MTases_sf"/>
</dbReference>
<dbReference type="HAMAP" id="MF_01007">
    <property type="entry name" value="16SrRNA_methyltr_H"/>
    <property type="match status" value="1"/>
</dbReference>
<dbReference type="PANTHER" id="PTHR11265">
    <property type="entry name" value="S-ADENOSYL-METHYLTRANSFERASE MRAW"/>
    <property type="match status" value="1"/>
</dbReference>
<dbReference type="EC" id="2.1.1.199" evidence="7"/>
<keyword evidence="4 7" id="KW-0489">Methyltransferase</keyword>
<dbReference type="STRING" id="578942.SAMN05216289_106113"/>
<dbReference type="Gene3D" id="3.40.50.150">
    <property type="entry name" value="Vaccinia Virus protein VP39"/>
    <property type="match status" value="1"/>
</dbReference>
<evidence type="ECO:0000256" key="3">
    <source>
        <dbReference type="ARBA" id="ARBA00022552"/>
    </source>
</evidence>
<dbReference type="NCBIfam" id="TIGR00006">
    <property type="entry name" value="16S rRNA (cytosine(1402)-N(4))-methyltransferase RsmH"/>
    <property type="match status" value="1"/>
</dbReference>
<comment type="catalytic activity">
    <reaction evidence="7">
        <text>cytidine(1402) in 16S rRNA + S-adenosyl-L-methionine = N(4)-methylcytidine(1402) in 16S rRNA + S-adenosyl-L-homocysteine + H(+)</text>
        <dbReference type="Rhea" id="RHEA:42928"/>
        <dbReference type="Rhea" id="RHEA-COMP:10286"/>
        <dbReference type="Rhea" id="RHEA-COMP:10287"/>
        <dbReference type="ChEBI" id="CHEBI:15378"/>
        <dbReference type="ChEBI" id="CHEBI:57856"/>
        <dbReference type="ChEBI" id="CHEBI:59789"/>
        <dbReference type="ChEBI" id="CHEBI:74506"/>
        <dbReference type="ChEBI" id="CHEBI:82748"/>
        <dbReference type="EC" id="2.1.1.199"/>
    </reaction>
</comment>
<evidence type="ECO:0000256" key="5">
    <source>
        <dbReference type="ARBA" id="ARBA00022679"/>
    </source>
</evidence>
<keyword evidence="6 7" id="KW-0949">S-adenosyl-L-methionine</keyword>
<feature type="binding site" evidence="7">
    <location>
        <position position="108"/>
    </location>
    <ligand>
        <name>S-adenosyl-L-methionine</name>
        <dbReference type="ChEBI" id="CHEBI:59789"/>
    </ligand>
</feature>
<reference evidence="8 9" key="1">
    <citation type="submission" date="2016-10" db="EMBL/GenBank/DDBJ databases">
        <authorList>
            <person name="de Groot N.N."/>
        </authorList>
    </citation>
    <scope>NUCLEOTIDE SEQUENCE [LARGE SCALE GENOMIC DNA]</scope>
    <source>
        <strain evidence="8 9">CGMCC 1.7659</strain>
    </source>
</reference>
<evidence type="ECO:0000256" key="7">
    <source>
        <dbReference type="HAMAP-Rule" id="MF_01007"/>
    </source>
</evidence>
<sequence length="307" mass="33803">MAEAEFTHAPVMLAEVIEAMQVRPEGVYLDGTFGRGGHARRLLARLGANGRLLLMDRDPSAIAQAAREFGNDARVRIRQGNFAALGEWDETRQGMDGVFLDLGVSSPQLDDASRGFSFQADGPLDMRMDPGSGRSAAEWLAAATEAEIADVLWRYGEERLSRRIARAIVERREQQPLQSTAQLAELVVRTIGHRERNKHPATRTFQALRIQVNDELGALEAGLEAALEGLKPGGRLVVISFHSLEDRVVKHFMREQAAQPGNRRNLPPREAPPSRMRALGKHFASAAELAANPRSRSAVLRVAEKLP</sequence>
<keyword evidence="3 7" id="KW-0698">rRNA processing</keyword>
<dbReference type="SUPFAM" id="SSF53335">
    <property type="entry name" value="S-adenosyl-L-methionine-dependent methyltransferases"/>
    <property type="match status" value="1"/>
</dbReference>
<name>A0A1I4WX38_9GAMM</name>
<organism evidence="8 9">
    <name type="scientific">Dokdonella immobilis</name>
    <dbReference type="NCBI Taxonomy" id="578942"/>
    <lineage>
        <taxon>Bacteria</taxon>
        <taxon>Pseudomonadati</taxon>
        <taxon>Pseudomonadota</taxon>
        <taxon>Gammaproteobacteria</taxon>
        <taxon>Lysobacterales</taxon>
        <taxon>Rhodanobacteraceae</taxon>
        <taxon>Dokdonella</taxon>
    </lineage>
</organism>
<evidence type="ECO:0000256" key="4">
    <source>
        <dbReference type="ARBA" id="ARBA00022603"/>
    </source>
</evidence>
<evidence type="ECO:0000256" key="2">
    <source>
        <dbReference type="ARBA" id="ARBA00022490"/>
    </source>
</evidence>
<dbReference type="EMBL" id="FOVF01000006">
    <property type="protein sequence ID" value="SFN17743.1"/>
    <property type="molecule type" value="Genomic_DNA"/>
</dbReference>
<dbReference type="RefSeq" id="WP_092406235.1">
    <property type="nucleotide sequence ID" value="NZ_FOVF01000006.1"/>
</dbReference>
<comment type="subcellular location">
    <subcellularLocation>
        <location evidence="7">Cytoplasm</location>
    </subcellularLocation>
</comment>
<dbReference type="GO" id="GO:0005737">
    <property type="term" value="C:cytoplasm"/>
    <property type="evidence" value="ECO:0007669"/>
    <property type="project" value="UniProtKB-SubCell"/>
</dbReference>